<dbReference type="RefSeq" id="WP_242687519.1">
    <property type="nucleotide sequence ID" value="NZ_FNKO01000002.1"/>
</dbReference>
<name>A0A1H1DBM4_9ACTN</name>
<proteinExistence type="predicted"/>
<dbReference type="AlphaFoldDB" id="A0A1H1DBM4"/>
<dbReference type="Proteomes" id="UP000199301">
    <property type="component" value="Unassembled WGS sequence"/>
</dbReference>
<dbReference type="EMBL" id="FNKO01000002">
    <property type="protein sequence ID" value="SDQ73965.1"/>
    <property type="molecule type" value="Genomic_DNA"/>
</dbReference>
<organism evidence="1 2">
    <name type="scientific">Actinopolyspora saharensis</name>
    <dbReference type="NCBI Taxonomy" id="995062"/>
    <lineage>
        <taxon>Bacteria</taxon>
        <taxon>Bacillati</taxon>
        <taxon>Actinomycetota</taxon>
        <taxon>Actinomycetes</taxon>
        <taxon>Actinopolysporales</taxon>
        <taxon>Actinopolysporaceae</taxon>
        <taxon>Actinopolyspora</taxon>
    </lineage>
</organism>
<gene>
    <name evidence="1" type="ORF">SAMN04489718_2005</name>
</gene>
<accession>A0A1H1DBM4</accession>
<keyword evidence="2" id="KW-1185">Reference proteome</keyword>
<sequence>MRDFDERDRLGQHWHAYVEQRAGNVPSTRADRLRRSPDHVLSSPRAVAEWLYRMKRVYLSAEPVKLLGADAGWGTVGDDRHLERDLFEDELVASYGDSIYLSFACEHGRLDLWVEAVTAEDCSEVLHQEQE</sequence>
<evidence type="ECO:0000313" key="1">
    <source>
        <dbReference type="EMBL" id="SDQ73965.1"/>
    </source>
</evidence>
<protein>
    <submittedName>
        <fullName evidence="1">Uncharacterized protein</fullName>
    </submittedName>
</protein>
<evidence type="ECO:0000313" key="2">
    <source>
        <dbReference type="Proteomes" id="UP000199301"/>
    </source>
</evidence>
<reference evidence="2" key="1">
    <citation type="submission" date="2016-10" db="EMBL/GenBank/DDBJ databases">
        <authorList>
            <person name="Varghese N."/>
            <person name="Submissions S."/>
        </authorList>
    </citation>
    <scope>NUCLEOTIDE SEQUENCE [LARGE SCALE GENOMIC DNA]</scope>
    <source>
        <strain evidence="2">DSM 45459</strain>
    </source>
</reference>